<evidence type="ECO:0000256" key="1">
    <source>
        <dbReference type="ARBA" id="ARBA00004316"/>
    </source>
</evidence>
<feature type="region of interest" description="Disordered" evidence="4">
    <location>
        <begin position="623"/>
        <end position="644"/>
    </location>
</feature>
<dbReference type="Gene3D" id="1.20.1160.20">
    <property type="match status" value="1"/>
</dbReference>
<dbReference type="Gene3D" id="2.30.42.10">
    <property type="match status" value="3"/>
</dbReference>
<dbReference type="GO" id="GO:0005929">
    <property type="term" value="C:cilium"/>
    <property type="evidence" value="ECO:0007669"/>
    <property type="project" value="TreeGrafter"/>
</dbReference>
<dbReference type="Pfam" id="PF00595">
    <property type="entry name" value="PDZ"/>
    <property type="match status" value="3"/>
</dbReference>
<keyword evidence="7" id="KW-1185">Reference proteome</keyword>
<feature type="domain" description="PDZ" evidence="5">
    <location>
        <begin position="222"/>
        <end position="291"/>
    </location>
</feature>
<dbReference type="InterPro" id="IPR001478">
    <property type="entry name" value="PDZ"/>
</dbReference>
<protein>
    <submittedName>
        <fullName evidence="6">DgyrCDS2231</fullName>
    </submittedName>
</protein>
<evidence type="ECO:0000313" key="6">
    <source>
        <dbReference type="EMBL" id="CAD5113031.1"/>
    </source>
</evidence>
<feature type="region of interest" description="Disordered" evidence="4">
    <location>
        <begin position="574"/>
        <end position="602"/>
    </location>
</feature>
<dbReference type="OrthoDB" id="10029564at2759"/>
<dbReference type="AlphaFoldDB" id="A0A7I8V9V7"/>
<comment type="subcellular location">
    <subcellularLocation>
        <location evidence="1">Cell projection</location>
    </subcellularLocation>
</comment>
<keyword evidence="2" id="KW-0677">Repeat</keyword>
<evidence type="ECO:0000259" key="5">
    <source>
        <dbReference type="PROSITE" id="PS50106"/>
    </source>
</evidence>
<gene>
    <name evidence="6" type="ORF">DGYR_LOCUS2080</name>
</gene>
<dbReference type="GO" id="GO:0032426">
    <property type="term" value="C:stereocilium tip"/>
    <property type="evidence" value="ECO:0007669"/>
    <property type="project" value="TreeGrafter"/>
</dbReference>
<comment type="caution">
    <text evidence="6">The sequence shown here is derived from an EMBL/GenBank/DDBJ whole genome shotgun (WGS) entry which is preliminary data.</text>
</comment>
<reference evidence="6 7" key="1">
    <citation type="submission" date="2020-08" db="EMBL/GenBank/DDBJ databases">
        <authorList>
            <person name="Hejnol A."/>
        </authorList>
    </citation>
    <scope>NUCLEOTIDE SEQUENCE [LARGE SCALE GENOMIC DNA]</scope>
</reference>
<evidence type="ECO:0000256" key="4">
    <source>
        <dbReference type="SAM" id="MobiDB-lite"/>
    </source>
</evidence>
<dbReference type="PANTHER" id="PTHR23116">
    <property type="entry name" value="PDZ DOMAIN CONTAINING WHIRLIN AND HARMONIN-RELATED"/>
    <property type="match status" value="1"/>
</dbReference>
<dbReference type="InterPro" id="IPR036034">
    <property type="entry name" value="PDZ_sf"/>
</dbReference>
<dbReference type="EMBL" id="CAJFCJ010000003">
    <property type="protein sequence ID" value="CAD5113031.1"/>
    <property type="molecule type" value="Genomic_DNA"/>
</dbReference>
<dbReference type="PROSITE" id="PS50106">
    <property type="entry name" value="PDZ"/>
    <property type="match status" value="3"/>
</dbReference>
<dbReference type="GO" id="GO:0002142">
    <property type="term" value="C:stereocilia ankle link complex"/>
    <property type="evidence" value="ECO:0007669"/>
    <property type="project" value="TreeGrafter"/>
</dbReference>
<evidence type="ECO:0000313" key="7">
    <source>
        <dbReference type="Proteomes" id="UP000549394"/>
    </source>
</evidence>
<dbReference type="CDD" id="cd06741">
    <property type="entry name" value="PDZ2_FL-whirlin"/>
    <property type="match status" value="1"/>
</dbReference>
<feature type="compositionally biased region" description="Basic and acidic residues" evidence="4">
    <location>
        <begin position="574"/>
        <end position="592"/>
    </location>
</feature>
<proteinExistence type="predicted"/>
<feature type="region of interest" description="Disordered" evidence="4">
    <location>
        <begin position="493"/>
        <end position="525"/>
    </location>
</feature>
<accession>A0A7I8V9V7</accession>
<keyword evidence="3" id="KW-0966">Cell projection</keyword>
<dbReference type="SUPFAM" id="SSF50156">
    <property type="entry name" value="PDZ domain-like"/>
    <property type="match status" value="3"/>
</dbReference>
<dbReference type="GO" id="GO:0005886">
    <property type="term" value="C:plasma membrane"/>
    <property type="evidence" value="ECO:0007669"/>
    <property type="project" value="TreeGrafter"/>
</dbReference>
<dbReference type="Proteomes" id="UP000549394">
    <property type="component" value="Unassembled WGS sequence"/>
</dbReference>
<feature type="domain" description="PDZ" evidence="5">
    <location>
        <begin position="694"/>
        <end position="765"/>
    </location>
</feature>
<dbReference type="PANTHER" id="PTHR23116:SF29">
    <property type="entry name" value="PDZ DOMAIN-CONTAINING PROTEIN 7"/>
    <property type="match status" value="1"/>
</dbReference>
<feature type="domain" description="PDZ" evidence="5">
    <location>
        <begin position="103"/>
        <end position="174"/>
    </location>
</feature>
<dbReference type="SMART" id="SM00228">
    <property type="entry name" value="PDZ"/>
    <property type="match status" value="3"/>
</dbReference>
<dbReference type="FunFam" id="2.30.42.10:FF:000087">
    <property type="entry name" value="Whirlin a"/>
    <property type="match status" value="1"/>
</dbReference>
<organism evidence="6 7">
    <name type="scientific">Dimorphilus gyrociliatus</name>
    <dbReference type="NCBI Taxonomy" id="2664684"/>
    <lineage>
        <taxon>Eukaryota</taxon>
        <taxon>Metazoa</taxon>
        <taxon>Spiralia</taxon>
        <taxon>Lophotrochozoa</taxon>
        <taxon>Annelida</taxon>
        <taxon>Polychaeta</taxon>
        <taxon>Polychaeta incertae sedis</taxon>
        <taxon>Dinophilidae</taxon>
        <taxon>Dimorphilus</taxon>
    </lineage>
</organism>
<name>A0A7I8V9V7_9ANNE</name>
<evidence type="ECO:0000256" key="2">
    <source>
        <dbReference type="ARBA" id="ARBA00022737"/>
    </source>
</evidence>
<evidence type="ECO:0000256" key="3">
    <source>
        <dbReference type="ARBA" id="ARBA00023273"/>
    </source>
</evidence>
<dbReference type="InterPro" id="IPR051844">
    <property type="entry name" value="USH2_Complex_Protein"/>
</dbReference>
<sequence length="786" mass="88719">MEVELQTAVDDLLNSSEKRKFIQSLSNYHKSRNVYEFGEDLKELLDTPAKRTLVEKVRKVVPLADLRFFDQCMRTREWINERNSSIIHETIDLNELAIEDERTVVISDIRSTLDLGFSIRGGIEFGTGVYISHVDSDSIAETHGLTPGDLIVSVNGIDFSNVSHVQAAKLIKSSRRLEIVLKNTGRVPGTSETLKEYTWVDPFGRSVSPPLSDYGGDCPERKVNLDLSDHKPLGLMIRGGREFGLGIYITGVDLGSISEQSGLKVGDQILDVNGKSCIDISHMEMVNILKNNNHLIMTVKSVGKLPYAKTTYDQLMWYSSNKTNSSTDSPRQRRAKAVPAPEVPIGKLRNKTFTQAEIHSLNEDSGVELNGNSSTSSNKLVTLSPEATIINDSIDDYNYRDPKQNYYRFRTASISHKIANTLESLEEIPQKPSNGRKFIKRSEDKRDFERMKRERDLIYRDTDDIAISEQLNDDDESEENFVRVIEPNQERHSEYISYSPIKPPRKSVNYRKTANDSSSSSDFNEDDWCFDKEIEAEVHRPDTDSKPLIWVESSFVRSSPRPKIQPISPYVRKALDKKSDETRSTSRVEVRPKTPTPSHKKEEIPEIKAIPPDVLKALVKKVEENQSRANSRNSPSPVPFLQESNNFTTYTTASTSTQGDDRQDFRAKTPISLYEENWDRLSSRKHKPDEEIKIISMRKLKPTLGIAIEGGANTKLRMPRLISVQPGGSAYASGELKVGHVILSVNGIETDGLNHEDIAKLIAKAFKDKNDSIAFKVKDSNRKVQL</sequence>